<dbReference type="Pfam" id="PF10006">
    <property type="entry name" value="DUF2249"/>
    <property type="match status" value="1"/>
</dbReference>
<name>A0ABY5Z427_9ACTN</name>
<evidence type="ECO:0000259" key="1">
    <source>
        <dbReference type="Pfam" id="PF10006"/>
    </source>
</evidence>
<dbReference type="RefSeq" id="WP_260725927.1">
    <property type="nucleotide sequence ID" value="NZ_BAAABS010000014.1"/>
</dbReference>
<feature type="domain" description="DUF2249" evidence="1">
    <location>
        <begin position="86"/>
        <end position="152"/>
    </location>
</feature>
<protein>
    <submittedName>
        <fullName evidence="2">DUF2249 domain-containing protein</fullName>
    </submittedName>
</protein>
<accession>A0ABY5Z427</accession>
<keyword evidence="3" id="KW-1185">Reference proteome</keyword>
<dbReference type="Proteomes" id="UP001058271">
    <property type="component" value="Chromosome"/>
</dbReference>
<evidence type="ECO:0000313" key="3">
    <source>
        <dbReference type="Proteomes" id="UP001058271"/>
    </source>
</evidence>
<gene>
    <name evidence="2" type="ORF">Drose_37210</name>
</gene>
<dbReference type="InterPro" id="IPR018720">
    <property type="entry name" value="DUF2249"/>
</dbReference>
<evidence type="ECO:0000313" key="2">
    <source>
        <dbReference type="EMBL" id="UWZ36587.1"/>
    </source>
</evidence>
<reference evidence="2" key="1">
    <citation type="submission" date="2021-04" db="EMBL/GenBank/DDBJ databases">
        <title>Biosynthetic gene clusters of Dactylosporangioum roseum.</title>
        <authorList>
            <person name="Hartkoorn R.C."/>
            <person name="Beaudoing E."/>
            <person name="Hot D."/>
            <person name="Moureu S."/>
        </authorList>
    </citation>
    <scope>NUCLEOTIDE SEQUENCE</scope>
    <source>
        <strain evidence="2">NRRL B-16295</strain>
    </source>
</reference>
<organism evidence="2 3">
    <name type="scientific">Dactylosporangium roseum</name>
    <dbReference type="NCBI Taxonomy" id="47989"/>
    <lineage>
        <taxon>Bacteria</taxon>
        <taxon>Bacillati</taxon>
        <taxon>Actinomycetota</taxon>
        <taxon>Actinomycetes</taxon>
        <taxon>Micromonosporales</taxon>
        <taxon>Micromonosporaceae</taxon>
        <taxon>Dactylosporangium</taxon>
    </lineage>
</organism>
<sequence length="159" mass="16450">MSQSNADRAAAAAVVAHHTQLAADSTRHVAAVRDAACQDTGMHTLLGTEEAPGSCGGGGGEGGCGCGGDTGRADVAAPVLSLDARVDVRGIPHDQRHARVLTAVDALPADAALVLIAPHAPRPLLAEIDARYPGQIDITWLQEGPDVWQIRLYRQPLTV</sequence>
<proteinExistence type="predicted"/>
<dbReference type="EMBL" id="CP073721">
    <property type="protein sequence ID" value="UWZ36587.1"/>
    <property type="molecule type" value="Genomic_DNA"/>
</dbReference>